<protein>
    <submittedName>
        <fullName evidence="1">Uncharacterized protein</fullName>
    </submittedName>
</protein>
<dbReference type="Proteomes" id="UP000035444">
    <property type="component" value="Unassembled WGS sequence"/>
</dbReference>
<accession>A0A0H2MIF9</accession>
<evidence type="ECO:0000313" key="2">
    <source>
        <dbReference type="Proteomes" id="UP000035444"/>
    </source>
</evidence>
<dbReference type="EMBL" id="LAQL01000002">
    <property type="protein sequence ID" value="KLN62183.1"/>
    <property type="molecule type" value="Genomic_DNA"/>
</dbReference>
<organism evidence="1 2">
    <name type="scientific">Kiloniella spongiae</name>
    <dbReference type="NCBI Taxonomy" id="1489064"/>
    <lineage>
        <taxon>Bacteria</taxon>
        <taxon>Pseudomonadati</taxon>
        <taxon>Pseudomonadota</taxon>
        <taxon>Alphaproteobacteria</taxon>
        <taxon>Rhodospirillales</taxon>
        <taxon>Kiloniellaceae</taxon>
        <taxon>Kiloniella</taxon>
    </lineage>
</organism>
<comment type="caution">
    <text evidence="1">The sequence shown here is derived from an EMBL/GenBank/DDBJ whole genome shotgun (WGS) entry which is preliminary data.</text>
</comment>
<dbReference type="AlphaFoldDB" id="A0A0H2MIF9"/>
<sequence length="82" mass="9923">MIEHFLLQFPITLENIVSNFEASFIVGWRKNFFPGSSWNYEVFYLHGGIFRDNDISFVINRMLGIEWKFYLIVLIYRQPNRL</sequence>
<keyword evidence="2" id="KW-1185">Reference proteome</keyword>
<name>A0A0H2MIF9_9PROT</name>
<proteinExistence type="predicted"/>
<evidence type="ECO:0000313" key="1">
    <source>
        <dbReference type="EMBL" id="KLN62183.1"/>
    </source>
</evidence>
<gene>
    <name evidence="1" type="ORF">WH96_01230</name>
</gene>
<reference evidence="1 2" key="1">
    <citation type="submission" date="2015-03" db="EMBL/GenBank/DDBJ databases">
        <title>Genome Sequence of Kiloniella spongiae MEBiC09566, isolated from a marine sponge.</title>
        <authorList>
            <person name="Shao Z."/>
            <person name="Wang L."/>
            <person name="Li X."/>
        </authorList>
    </citation>
    <scope>NUCLEOTIDE SEQUENCE [LARGE SCALE GENOMIC DNA]</scope>
    <source>
        <strain evidence="1 2">MEBiC09566</strain>
    </source>
</reference>